<feature type="region of interest" description="Disordered" evidence="1">
    <location>
        <begin position="1"/>
        <end position="27"/>
    </location>
</feature>
<dbReference type="EMBL" id="JAUHHV010000002">
    <property type="protein sequence ID" value="KAK1434188.1"/>
    <property type="molecule type" value="Genomic_DNA"/>
</dbReference>
<dbReference type="PANTHER" id="PTHR36484:SF2">
    <property type="entry name" value="OS01G0558700 PROTEIN"/>
    <property type="match status" value="1"/>
</dbReference>
<dbReference type="PANTHER" id="PTHR36484">
    <property type="entry name" value="OS01G0558700 PROTEIN"/>
    <property type="match status" value="1"/>
</dbReference>
<evidence type="ECO:0000313" key="2">
    <source>
        <dbReference type="EMBL" id="KAK1434188.1"/>
    </source>
</evidence>
<evidence type="ECO:0000256" key="1">
    <source>
        <dbReference type="SAM" id="MobiDB-lite"/>
    </source>
</evidence>
<gene>
    <name evidence="2" type="ORF">QVD17_11107</name>
</gene>
<organism evidence="2 3">
    <name type="scientific">Tagetes erecta</name>
    <name type="common">African marigold</name>
    <dbReference type="NCBI Taxonomy" id="13708"/>
    <lineage>
        <taxon>Eukaryota</taxon>
        <taxon>Viridiplantae</taxon>
        <taxon>Streptophyta</taxon>
        <taxon>Embryophyta</taxon>
        <taxon>Tracheophyta</taxon>
        <taxon>Spermatophyta</taxon>
        <taxon>Magnoliopsida</taxon>
        <taxon>eudicotyledons</taxon>
        <taxon>Gunneridae</taxon>
        <taxon>Pentapetalae</taxon>
        <taxon>asterids</taxon>
        <taxon>campanulids</taxon>
        <taxon>Asterales</taxon>
        <taxon>Asteraceae</taxon>
        <taxon>Asteroideae</taxon>
        <taxon>Heliantheae alliance</taxon>
        <taxon>Tageteae</taxon>
        <taxon>Tagetes</taxon>
    </lineage>
</organism>
<reference evidence="2" key="1">
    <citation type="journal article" date="2023" name="bioRxiv">
        <title>Improved chromosome-level genome assembly for marigold (Tagetes erecta).</title>
        <authorList>
            <person name="Jiang F."/>
            <person name="Yuan L."/>
            <person name="Wang S."/>
            <person name="Wang H."/>
            <person name="Xu D."/>
            <person name="Wang A."/>
            <person name="Fan W."/>
        </authorList>
    </citation>
    <scope>NUCLEOTIDE SEQUENCE</scope>
    <source>
        <strain evidence="2">WSJ</strain>
        <tissue evidence="2">Leaf</tissue>
    </source>
</reference>
<comment type="caution">
    <text evidence="2">The sequence shown here is derived from an EMBL/GenBank/DDBJ whole genome shotgun (WGS) entry which is preliminary data.</text>
</comment>
<sequence length="97" mass="10763">MEVITPTAATVKPAEIPPSPTASEASVLTQNAKKQRYDRCFSFMEISIDPGIKSLSRLDSKKVKLEIQRWAKAVVRYARQVSDHFGARQVSEGNSRG</sequence>
<evidence type="ECO:0000313" key="3">
    <source>
        <dbReference type="Proteomes" id="UP001229421"/>
    </source>
</evidence>
<dbReference type="AlphaFoldDB" id="A0AAD8L428"/>
<accession>A0AAD8L428</accession>
<keyword evidence="3" id="KW-1185">Reference proteome</keyword>
<proteinExistence type="predicted"/>
<protein>
    <submittedName>
        <fullName evidence="2">Uncharacterized protein</fullName>
    </submittedName>
</protein>
<dbReference type="Proteomes" id="UP001229421">
    <property type="component" value="Unassembled WGS sequence"/>
</dbReference>
<name>A0AAD8L428_TARER</name>